<reference evidence="1 2" key="1">
    <citation type="submission" date="2018-09" db="EMBL/GenBank/DDBJ databases">
        <title>A high-quality reference genome of wild soybean provides a powerful tool to mine soybean genomes.</title>
        <authorList>
            <person name="Xie M."/>
            <person name="Chung C.Y.L."/>
            <person name="Li M.-W."/>
            <person name="Wong F.-L."/>
            <person name="Chan T.-F."/>
            <person name="Lam H.-M."/>
        </authorList>
    </citation>
    <scope>NUCLEOTIDE SEQUENCE [LARGE SCALE GENOMIC DNA]</scope>
    <source>
        <strain evidence="2">cv. W05</strain>
        <tissue evidence="1">Hypocotyl of etiolated seedlings</tissue>
    </source>
</reference>
<organism evidence="1 2">
    <name type="scientific">Glycine soja</name>
    <name type="common">Wild soybean</name>
    <dbReference type="NCBI Taxonomy" id="3848"/>
    <lineage>
        <taxon>Eukaryota</taxon>
        <taxon>Viridiplantae</taxon>
        <taxon>Streptophyta</taxon>
        <taxon>Embryophyta</taxon>
        <taxon>Tracheophyta</taxon>
        <taxon>Spermatophyta</taxon>
        <taxon>Magnoliopsida</taxon>
        <taxon>eudicotyledons</taxon>
        <taxon>Gunneridae</taxon>
        <taxon>Pentapetalae</taxon>
        <taxon>rosids</taxon>
        <taxon>fabids</taxon>
        <taxon>Fabales</taxon>
        <taxon>Fabaceae</taxon>
        <taxon>Papilionoideae</taxon>
        <taxon>50 kb inversion clade</taxon>
        <taxon>NPAAA clade</taxon>
        <taxon>indigoferoid/millettioid clade</taxon>
        <taxon>Phaseoleae</taxon>
        <taxon>Glycine</taxon>
        <taxon>Glycine subgen. Soja</taxon>
    </lineage>
</organism>
<accession>A0A445J6P6</accession>
<evidence type="ECO:0000313" key="2">
    <source>
        <dbReference type="Proteomes" id="UP000289340"/>
    </source>
</evidence>
<name>A0A445J6P6_GLYSO</name>
<comment type="caution">
    <text evidence="1">The sequence shown here is derived from an EMBL/GenBank/DDBJ whole genome shotgun (WGS) entry which is preliminary data.</text>
</comment>
<keyword evidence="2" id="KW-1185">Reference proteome</keyword>
<gene>
    <name evidence="1" type="ORF">D0Y65_025387</name>
</gene>
<dbReference type="Proteomes" id="UP000289340">
    <property type="component" value="Chromosome 9"/>
</dbReference>
<proteinExistence type="predicted"/>
<evidence type="ECO:0000313" key="1">
    <source>
        <dbReference type="EMBL" id="RZB94073.1"/>
    </source>
</evidence>
<protein>
    <submittedName>
        <fullName evidence="1">Uncharacterized protein</fullName>
    </submittedName>
</protein>
<sequence length="103" mass="11528">MAFPFLPKLAEAHAFAQDPGNTASKYYLRNRLQIDLLLTTSLLLNTVHTTFYVILCPRICGFDQLQGTSSDVQLSFDLQDTGLLESLLFLQMLWGASPFVSLD</sequence>
<dbReference type="Gramene" id="XM_028392909.1">
    <property type="protein sequence ID" value="XP_028248710.1"/>
    <property type="gene ID" value="LOC114425933"/>
</dbReference>
<dbReference type="EMBL" id="QZWG01000009">
    <property type="protein sequence ID" value="RZB94073.1"/>
    <property type="molecule type" value="Genomic_DNA"/>
</dbReference>
<dbReference type="AlphaFoldDB" id="A0A445J6P6"/>